<dbReference type="STRING" id="76731.RD2015_2415"/>
<dbReference type="PRINTS" id="PR01023">
    <property type="entry name" value="NAFLGMOTY"/>
</dbReference>
<evidence type="ECO:0000256" key="2">
    <source>
        <dbReference type="ARBA" id="ARBA00023136"/>
    </source>
</evidence>
<evidence type="ECO:0000313" key="5">
    <source>
        <dbReference type="Proteomes" id="UP000060699"/>
    </source>
</evidence>
<name>A0A0U3MYC4_9BURK</name>
<dbReference type="PANTHER" id="PTHR30329">
    <property type="entry name" value="STATOR ELEMENT OF FLAGELLAR MOTOR COMPLEX"/>
    <property type="match status" value="1"/>
</dbReference>
<dbReference type="EMBL" id="CP013729">
    <property type="protein sequence ID" value="ALV06884.1"/>
    <property type="molecule type" value="Genomic_DNA"/>
</dbReference>
<dbReference type="Proteomes" id="UP000060699">
    <property type="component" value="Chromosome"/>
</dbReference>
<dbReference type="GO" id="GO:0009279">
    <property type="term" value="C:cell outer membrane"/>
    <property type="evidence" value="ECO:0007669"/>
    <property type="project" value="UniProtKB-SubCell"/>
</dbReference>
<protein>
    <submittedName>
        <fullName evidence="4">Inner membrane lipoprotein YiaD</fullName>
    </submittedName>
</protein>
<comment type="subcellular location">
    <subcellularLocation>
        <location evidence="1">Cell outer membrane</location>
    </subcellularLocation>
</comment>
<evidence type="ECO:0000313" key="4">
    <source>
        <dbReference type="EMBL" id="ALV06884.1"/>
    </source>
</evidence>
<dbReference type="InterPro" id="IPR006665">
    <property type="entry name" value="OmpA-like"/>
</dbReference>
<dbReference type="PROSITE" id="PS51257">
    <property type="entry name" value="PROKAR_LIPOPROTEIN"/>
    <property type="match status" value="1"/>
</dbReference>
<dbReference type="InterPro" id="IPR050330">
    <property type="entry name" value="Bact_OuterMem_StrucFunc"/>
</dbReference>
<dbReference type="InterPro" id="IPR036737">
    <property type="entry name" value="OmpA-like_sf"/>
</dbReference>
<dbReference type="SUPFAM" id="SSF103088">
    <property type="entry name" value="OmpA-like"/>
    <property type="match status" value="1"/>
</dbReference>
<dbReference type="InterPro" id="IPR006664">
    <property type="entry name" value="OMP_bac"/>
</dbReference>
<keyword evidence="4" id="KW-0449">Lipoprotein</keyword>
<dbReference type="KEGG" id="rdp:RD2015_2415"/>
<proteinExistence type="predicted"/>
<dbReference type="PRINTS" id="PR01021">
    <property type="entry name" value="OMPADOMAIN"/>
</dbReference>
<keyword evidence="2" id="KW-0472">Membrane</keyword>
<dbReference type="CDD" id="cd07185">
    <property type="entry name" value="OmpA_C-like"/>
    <property type="match status" value="1"/>
</dbReference>
<dbReference type="OrthoDB" id="9782229at2"/>
<accession>A0A0U3MYC4</accession>
<organism evidence="4 5">
    <name type="scientific">Roseateles depolymerans</name>
    <dbReference type="NCBI Taxonomy" id="76731"/>
    <lineage>
        <taxon>Bacteria</taxon>
        <taxon>Pseudomonadati</taxon>
        <taxon>Pseudomonadota</taxon>
        <taxon>Betaproteobacteria</taxon>
        <taxon>Burkholderiales</taxon>
        <taxon>Sphaerotilaceae</taxon>
        <taxon>Roseateles</taxon>
    </lineage>
</organism>
<dbReference type="Pfam" id="PF00691">
    <property type="entry name" value="OmpA"/>
    <property type="match status" value="1"/>
</dbReference>
<dbReference type="PANTHER" id="PTHR30329:SF21">
    <property type="entry name" value="LIPOPROTEIN YIAD-RELATED"/>
    <property type="match status" value="1"/>
</dbReference>
<keyword evidence="3" id="KW-0998">Cell outer membrane</keyword>
<evidence type="ECO:0000256" key="3">
    <source>
        <dbReference type="ARBA" id="ARBA00023237"/>
    </source>
</evidence>
<sequence precursor="true">MRFTHPSRRTQGAACAAVLLALLAGCANMDERQRGTAGGAAIGAAAGAVLSSATGGKAGTGALVGGALGAVAGNIWSRRMEEKRQAMEQATQGTGVEVTRTADNQLKLDVPSDISFATNSAAVEPRLRPVLDGFANGLGSGPATVVRIIGHTDNTGSDAINDPLSLRRAESVRNYLIDRGVPGHRIEVAGRGSREPLVSNDTAENRARNRRVEIFLREPQQGTGG</sequence>
<dbReference type="AlphaFoldDB" id="A0A0U3MYC4"/>
<evidence type="ECO:0000256" key="1">
    <source>
        <dbReference type="ARBA" id="ARBA00004442"/>
    </source>
</evidence>
<gene>
    <name evidence="4" type="ORF">RD2015_2415</name>
</gene>
<dbReference type="Pfam" id="PF13488">
    <property type="entry name" value="Gly-zipper_Omp"/>
    <property type="match status" value="1"/>
</dbReference>
<dbReference type="Gene3D" id="3.30.1330.60">
    <property type="entry name" value="OmpA-like domain"/>
    <property type="match status" value="1"/>
</dbReference>
<dbReference type="InterPro" id="IPR039567">
    <property type="entry name" value="Gly-zipper"/>
</dbReference>
<dbReference type="PROSITE" id="PS51123">
    <property type="entry name" value="OMPA_2"/>
    <property type="match status" value="1"/>
</dbReference>
<dbReference type="RefSeq" id="WP_058935099.1">
    <property type="nucleotide sequence ID" value="NZ_CP013729.1"/>
</dbReference>
<keyword evidence="5" id="KW-1185">Reference proteome</keyword>
<dbReference type="PATRIC" id="fig|76731.3.peg.2472"/>
<reference evidence="4 5" key="1">
    <citation type="submission" date="2015-12" db="EMBL/GenBank/DDBJ databases">
        <title>Complete genome of Roseateles depolymerans KCTC 42856.</title>
        <authorList>
            <person name="Kim K.M."/>
        </authorList>
    </citation>
    <scope>NUCLEOTIDE SEQUENCE [LARGE SCALE GENOMIC DNA]</scope>
    <source>
        <strain evidence="4 5">KCTC 42856</strain>
    </source>
</reference>